<keyword evidence="1" id="KW-0175">Coiled coil</keyword>
<protein>
    <submittedName>
        <fullName evidence="3">Uncharacterized protein</fullName>
    </submittedName>
</protein>
<keyword evidence="4" id="KW-1185">Reference proteome</keyword>
<feature type="compositionally biased region" description="Polar residues" evidence="2">
    <location>
        <begin position="269"/>
        <end position="284"/>
    </location>
</feature>
<evidence type="ECO:0000256" key="2">
    <source>
        <dbReference type="SAM" id="MobiDB-lite"/>
    </source>
</evidence>
<dbReference type="Proteomes" id="UP000717696">
    <property type="component" value="Unassembled WGS sequence"/>
</dbReference>
<proteinExistence type="predicted"/>
<dbReference type="AlphaFoldDB" id="A0A9P9F9W7"/>
<dbReference type="EMBL" id="JAGMUU010000003">
    <property type="protein sequence ID" value="KAH7157390.1"/>
    <property type="molecule type" value="Genomic_DNA"/>
</dbReference>
<feature type="coiled-coil region" evidence="1">
    <location>
        <begin position="177"/>
        <end position="204"/>
    </location>
</feature>
<evidence type="ECO:0000313" key="4">
    <source>
        <dbReference type="Proteomes" id="UP000717696"/>
    </source>
</evidence>
<gene>
    <name evidence="3" type="ORF">B0J13DRAFT_541653</name>
</gene>
<dbReference type="OrthoDB" id="5038880at2759"/>
<evidence type="ECO:0000256" key="1">
    <source>
        <dbReference type="SAM" id="Coils"/>
    </source>
</evidence>
<organism evidence="3 4">
    <name type="scientific">Dactylonectria estremocensis</name>
    <dbReference type="NCBI Taxonomy" id="1079267"/>
    <lineage>
        <taxon>Eukaryota</taxon>
        <taxon>Fungi</taxon>
        <taxon>Dikarya</taxon>
        <taxon>Ascomycota</taxon>
        <taxon>Pezizomycotina</taxon>
        <taxon>Sordariomycetes</taxon>
        <taxon>Hypocreomycetidae</taxon>
        <taxon>Hypocreales</taxon>
        <taxon>Nectriaceae</taxon>
        <taxon>Dactylonectria</taxon>
    </lineage>
</organism>
<evidence type="ECO:0000313" key="3">
    <source>
        <dbReference type="EMBL" id="KAH7157390.1"/>
    </source>
</evidence>
<reference evidence="3" key="1">
    <citation type="journal article" date="2021" name="Nat. Commun.">
        <title>Genetic determinants of endophytism in the Arabidopsis root mycobiome.</title>
        <authorList>
            <person name="Mesny F."/>
            <person name="Miyauchi S."/>
            <person name="Thiergart T."/>
            <person name="Pickel B."/>
            <person name="Atanasova L."/>
            <person name="Karlsson M."/>
            <person name="Huettel B."/>
            <person name="Barry K.W."/>
            <person name="Haridas S."/>
            <person name="Chen C."/>
            <person name="Bauer D."/>
            <person name="Andreopoulos W."/>
            <person name="Pangilinan J."/>
            <person name="LaButti K."/>
            <person name="Riley R."/>
            <person name="Lipzen A."/>
            <person name="Clum A."/>
            <person name="Drula E."/>
            <person name="Henrissat B."/>
            <person name="Kohler A."/>
            <person name="Grigoriev I.V."/>
            <person name="Martin F.M."/>
            <person name="Hacquard S."/>
        </authorList>
    </citation>
    <scope>NUCLEOTIDE SEQUENCE</scope>
    <source>
        <strain evidence="3">MPI-CAGE-AT-0021</strain>
    </source>
</reference>
<sequence>MPTNHPKADFTSPTFHNYSTLLRNSCANLDNCYTVPFGIMCLTLVLHQAESEVGCTSLIHPESDIQVTNPYQMPSCLLAYHWTERRSPSRLEVPCILGQWQGCVTRPDGIPCLGWDDFHLVVDHDRAEWAIGKVTAQLGTAPIPPWAVLRESSPEQAMYMLLTLNNKEHIDEVRWYNRNLEDSIENWESAAEEWEELAEQGLMEESPSVAGIADHPFIEFFKVTYALHTSDELLCETCGGEIELVREAEHVTGNHPAHAYQPDQDPLDSVSSPDSTCSEEQASI</sequence>
<name>A0A9P9F9W7_9HYPO</name>
<comment type="caution">
    <text evidence="3">The sequence shown here is derived from an EMBL/GenBank/DDBJ whole genome shotgun (WGS) entry which is preliminary data.</text>
</comment>
<feature type="region of interest" description="Disordered" evidence="2">
    <location>
        <begin position="255"/>
        <end position="284"/>
    </location>
</feature>
<accession>A0A9P9F9W7</accession>